<evidence type="ECO:0000256" key="3">
    <source>
        <dbReference type="ARBA" id="ARBA00022630"/>
    </source>
</evidence>
<evidence type="ECO:0000259" key="6">
    <source>
        <dbReference type="SMART" id="SM00900"/>
    </source>
</evidence>
<dbReference type="GO" id="GO:0009055">
    <property type="term" value="F:electron transfer activity"/>
    <property type="evidence" value="ECO:0007669"/>
    <property type="project" value="InterPro"/>
</dbReference>
<feature type="non-terminal residue" evidence="7">
    <location>
        <position position="1"/>
    </location>
</feature>
<dbReference type="GO" id="GO:0005886">
    <property type="term" value="C:plasma membrane"/>
    <property type="evidence" value="ECO:0007669"/>
    <property type="project" value="InterPro"/>
</dbReference>
<dbReference type="GO" id="GO:0010181">
    <property type="term" value="F:FMN binding"/>
    <property type="evidence" value="ECO:0007669"/>
    <property type="project" value="InterPro"/>
</dbReference>
<dbReference type="InterPro" id="IPR007329">
    <property type="entry name" value="FMN-bd"/>
</dbReference>
<proteinExistence type="inferred from homology"/>
<accession>X0UFG6</accession>
<keyword evidence="5" id="KW-0249">Electron transport</keyword>
<name>X0UFG6_9ZZZZ</name>
<keyword evidence="3" id="KW-0285">Flavoprotein</keyword>
<reference evidence="7" key="1">
    <citation type="journal article" date="2014" name="Front. Microbiol.">
        <title>High frequency of phylogenetically diverse reductive dehalogenase-homologous genes in deep subseafloor sedimentary metagenomes.</title>
        <authorList>
            <person name="Kawai M."/>
            <person name="Futagami T."/>
            <person name="Toyoda A."/>
            <person name="Takaki Y."/>
            <person name="Nishi S."/>
            <person name="Hori S."/>
            <person name="Arai W."/>
            <person name="Tsubouchi T."/>
            <person name="Morono Y."/>
            <person name="Uchiyama I."/>
            <person name="Ito T."/>
            <person name="Fujiyama A."/>
            <person name="Inagaki F."/>
            <person name="Takami H."/>
        </authorList>
    </citation>
    <scope>NUCLEOTIDE SEQUENCE</scope>
    <source>
        <strain evidence="7">Expedition CK06-06</strain>
    </source>
</reference>
<comment type="caution">
    <text evidence="7">The sequence shown here is derived from an EMBL/GenBank/DDBJ whole genome shotgun (WGS) entry which is preliminary data.</text>
</comment>
<gene>
    <name evidence="7" type="ORF">S01H1_26606</name>
</gene>
<dbReference type="InterPro" id="IPR010209">
    <property type="entry name" value="Ion_transpt_RnfG/RsxG"/>
</dbReference>
<dbReference type="PANTHER" id="PTHR36118">
    <property type="entry name" value="ION-TRANSLOCATING OXIDOREDUCTASE COMPLEX SUBUNIT G"/>
    <property type="match status" value="1"/>
</dbReference>
<feature type="domain" description="FMN-binding" evidence="6">
    <location>
        <begin position="84"/>
        <end position="184"/>
    </location>
</feature>
<dbReference type="NCBIfam" id="TIGR01947">
    <property type="entry name" value="rnfG"/>
    <property type="match status" value="1"/>
</dbReference>
<organism evidence="7">
    <name type="scientific">marine sediment metagenome</name>
    <dbReference type="NCBI Taxonomy" id="412755"/>
    <lineage>
        <taxon>unclassified sequences</taxon>
        <taxon>metagenomes</taxon>
        <taxon>ecological metagenomes</taxon>
    </lineage>
</organism>
<keyword evidence="4" id="KW-0288">FMN</keyword>
<sequence length="192" mass="20966">TAKMVIVLTVITALSGAILSTWDGVTKPKIEYHKLQALKAAISDVLPPYDNYEEKDINGYKVYIGKIDDSTQPVGIAFKVEGSGFQGNISIMVGVDPSFTSITGIKVLEQIETPGLGTKIVEDPSNKSNIFWFPEQFTDVVIEPEIVVLKNKIPQKPNEVQAISGATISSKAVVRILNDNIQNLKESYKSVN</sequence>
<dbReference type="SMART" id="SM00900">
    <property type="entry name" value="FMN_bind"/>
    <property type="match status" value="1"/>
</dbReference>
<dbReference type="AlphaFoldDB" id="X0UFG6"/>
<protein>
    <recommendedName>
        <fullName evidence="6">FMN-binding domain-containing protein</fullName>
    </recommendedName>
</protein>
<evidence type="ECO:0000313" key="7">
    <source>
        <dbReference type="EMBL" id="GAF98041.1"/>
    </source>
</evidence>
<keyword evidence="2" id="KW-0597">Phosphoprotein</keyword>
<evidence type="ECO:0000256" key="2">
    <source>
        <dbReference type="ARBA" id="ARBA00022553"/>
    </source>
</evidence>
<evidence type="ECO:0000256" key="1">
    <source>
        <dbReference type="ARBA" id="ARBA00022448"/>
    </source>
</evidence>
<dbReference type="Pfam" id="PF04205">
    <property type="entry name" value="FMN_bind"/>
    <property type="match status" value="1"/>
</dbReference>
<dbReference type="PANTHER" id="PTHR36118:SF1">
    <property type="entry name" value="ION-TRANSLOCATING OXIDOREDUCTASE COMPLEX SUBUNIT G"/>
    <property type="match status" value="1"/>
</dbReference>
<evidence type="ECO:0000256" key="5">
    <source>
        <dbReference type="ARBA" id="ARBA00022982"/>
    </source>
</evidence>
<keyword evidence="1" id="KW-0813">Transport</keyword>
<dbReference type="GO" id="GO:0022900">
    <property type="term" value="P:electron transport chain"/>
    <property type="evidence" value="ECO:0007669"/>
    <property type="project" value="InterPro"/>
</dbReference>
<dbReference type="HAMAP" id="MF_00479">
    <property type="entry name" value="RsxG_RnfG"/>
    <property type="match status" value="1"/>
</dbReference>
<evidence type="ECO:0000256" key="4">
    <source>
        <dbReference type="ARBA" id="ARBA00022643"/>
    </source>
</evidence>
<dbReference type="PIRSF" id="PIRSF006091">
    <property type="entry name" value="E_trnsport_RnfG"/>
    <property type="match status" value="1"/>
</dbReference>
<dbReference type="EMBL" id="BARS01016133">
    <property type="protein sequence ID" value="GAF98041.1"/>
    <property type="molecule type" value="Genomic_DNA"/>
</dbReference>